<organism evidence="1 2">
    <name type="scientific">Caballeronia hypogeia</name>
    <dbReference type="NCBI Taxonomy" id="1777140"/>
    <lineage>
        <taxon>Bacteria</taxon>
        <taxon>Pseudomonadati</taxon>
        <taxon>Pseudomonadota</taxon>
        <taxon>Betaproteobacteria</taxon>
        <taxon>Burkholderiales</taxon>
        <taxon>Burkholderiaceae</taxon>
        <taxon>Caballeronia</taxon>
    </lineage>
</organism>
<comment type="caution">
    <text evidence="1">The sequence shown here is derived from an EMBL/GenBank/DDBJ whole genome shotgun (WGS) entry which is preliminary data.</text>
</comment>
<keyword evidence="2" id="KW-1185">Reference proteome</keyword>
<dbReference type="EMBL" id="FCOA02000007">
    <property type="protein sequence ID" value="SAK59491.1"/>
    <property type="molecule type" value="Genomic_DNA"/>
</dbReference>
<dbReference type="AlphaFoldDB" id="A0A158ANC7"/>
<gene>
    <name evidence="1" type="ORF">AWB79_02623</name>
</gene>
<dbReference type="Proteomes" id="UP000054851">
    <property type="component" value="Unassembled WGS sequence"/>
</dbReference>
<proteinExistence type="predicted"/>
<name>A0A158ANC7_9BURK</name>
<protein>
    <submittedName>
        <fullName evidence="1">Uncharacterized protein</fullName>
    </submittedName>
</protein>
<accession>A0A158ANC7</accession>
<evidence type="ECO:0000313" key="1">
    <source>
        <dbReference type="EMBL" id="SAK59491.1"/>
    </source>
</evidence>
<evidence type="ECO:0000313" key="2">
    <source>
        <dbReference type="Proteomes" id="UP000054851"/>
    </source>
</evidence>
<sequence length="53" mass="5285">MEFVVLLAIFLTSSTYLWKASVPATPPAAAASGQPVAGVYATGSATGTEKTGP</sequence>
<reference evidence="1" key="1">
    <citation type="submission" date="2016-01" db="EMBL/GenBank/DDBJ databases">
        <authorList>
            <person name="Peeters C."/>
        </authorList>
    </citation>
    <scope>NUCLEOTIDE SEQUENCE</scope>
    <source>
        <strain evidence="1">LMG 29322</strain>
    </source>
</reference>